<evidence type="ECO:0000313" key="1">
    <source>
        <dbReference type="EMBL" id="MEL0660212.1"/>
    </source>
</evidence>
<sequence length="160" mass="19260">MNTTLEETRYPIPNFTEEEAIEKVRKAENAWNTKDPEVVATAYTLNSKWRNRHEFITGRQEIITLLTQKWEKEQHYKLIKELWAVKNNRIAVRFAYEWQDKSGQWFRSYGNENWQFNEKGLMEERYASINDLKIDESKRKLLWKDGIRPLDYPSLSDLGL</sequence>
<dbReference type="InterPro" id="IPR009783">
    <property type="entry name" value="DUF1348"/>
</dbReference>
<dbReference type="InterPro" id="IPR032710">
    <property type="entry name" value="NTF2-like_dom_sf"/>
</dbReference>
<comment type="caution">
    <text evidence="1">The sequence shown here is derived from an EMBL/GenBank/DDBJ whole genome shotgun (WGS) entry which is preliminary data.</text>
</comment>
<protein>
    <submittedName>
        <fullName evidence="1">Nuclear transport factor 2 family protein</fullName>
    </submittedName>
</protein>
<name>A0ABU9HE75_9GAMM</name>
<dbReference type="SUPFAM" id="SSF54427">
    <property type="entry name" value="NTF2-like"/>
    <property type="match status" value="1"/>
</dbReference>
<dbReference type="Proteomes" id="UP001366060">
    <property type="component" value="Unassembled WGS sequence"/>
</dbReference>
<reference evidence="1 2" key="1">
    <citation type="submission" date="2024-02" db="EMBL/GenBank/DDBJ databases">
        <title>Bacteria isolated from the canopy kelp, Nereocystis luetkeana.</title>
        <authorList>
            <person name="Pfister C.A."/>
            <person name="Younker I.T."/>
            <person name="Light S.H."/>
        </authorList>
    </citation>
    <scope>NUCLEOTIDE SEQUENCE [LARGE SCALE GENOMIC DNA]</scope>
    <source>
        <strain evidence="1 2">TI.2.07</strain>
    </source>
</reference>
<keyword evidence="2" id="KW-1185">Reference proteome</keyword>
<gene>
    <name evidence="1" type="ORF">V6255_13830</name>
</gene>
<dbReference type="PANTHER" id="PTHR31757:SF0">
    <property type="entry name" value="SLL0781 PROTEIN"/>
    <property type="match status" value="1"/>
</dbReference>
<proteinExistence type="predicted"/>
<dbReference type="Gene3D" id="3.10.450.50">
    <property type="match status" value="1"/>
</dbReference>
<accession>A0ABU9HE75</accession>
<dbReference type="PANTHER" id="PTHR31757">
    <property type="entry name" value="SLL0781 PROTEIN"/>
    <property type="match status" value="1"/>
</dbReference>
<dbReference type="Pfam" id="PF07080">
    <property type="entry name" value="DUF1348"/>
    <property type="match status" value="1"/>
</dbReference>
<dbReference type="EMBL" id="JBAKBA010000036">
    <property type="protein sequence ID" value="MEL0660212.1"/>
    <property type="molecule type" value="Genomic_DNA"/>
</dbReference>
<evidence type="ECO:0000313" key="2">
    <source>
        <dbReference type="Proteomes" id="UP001366060"/>
    </source>
</evidence>
<dbReference type="RefSeq" id="WP_341628683.1">
    <property type="nucleotide sequence ID" value="NZ_JBAKBA010000036.1"/>
</dbReference>
<organism evidence="1 2">
    <name type="scientific">Psychromonas arctica</name>
    <dbReference type="NCBI Taxonomy" id="168275"/>
    <lineage>
        <taxon>Bacteria</taxon>
        <taxon>Pseudomonadati</taxon>
        <taxon>Pseudomonadota</taxon>
        <taxon>Gammaproteobacteria</taxon>
        <taxon>Alteromonadales</taxon>
        <taxon>Psychromonadaceae</taxon>
        <taxon>Psychromonas</taxon>
    </lineage>
</organism>